<organism evidence="1 2">
    <name type="scientific">Pseudomonas putida ND6</name>
    <dbReference type="NCBI Taxonomy" id="231023"/>
    <lineage>
        <taxon>Bacteria</taxon>
        <taxon>Pseudomonadati</taxon>
        <taxon>Pseudomonadota</taxon>
        <taxon>Gammaproteobacteria</taxon>
        <taxon>Pseudomonadales</taxon>
        <taxon>Pseudomonadaceae</taxon>
        <taxon>Pseudomonas</taxon>
    </lineage>
</organism>
<dbReference type="KEGG" id="ppi:YSA_03320"/>
<gene>
    <name evidence="1" type="ORF">YSA_03320</name>
</gene>
<dbReference type="HOGENOM" id="CLU_3256620_0_0_6"/>
<name>I3USU6_PSEPU</name>
<protein>
    <submittedName>
        <fullName evidence="1">Uncharacterized protein</fullName>
    </submittedName>
</protein>
<dbReference type="AlphaFoldDB" id="I3USU6"/>
<dbReference type="EMBL" id="CP003588">
    <property type="protein sequence ID" value="AFK68567.1"/>
    <property type="molecule type" value="Genomic_DNA"/>
</dbReference>
<reference evidence="1 2" key="1">
    <citation type="journal article" date="2012" name="J. Bacteriol.">
        <title>Complete Genome Sequence of the Naphthalene-Degrading Pseudomonas putida Strain ND6.</title>
        <authorList>
            <person name="Li S."/>
            <person name="Zhao H."/>
            <person name="Li Y."/>
            <person name="Niu S."/>
            <person name="Cai B."/>
        </authorList>
    </citation>
    <scope>NUCLEOTIDE SEQUENCE [LARGE SCALE GENOMIC DNA]</scope>
    <source>
        <strain evidence="1 2">ND6</strain>
    </source>
</reference>
<accession>I3USU6</accession>
<proteinExistence type="predicted"/>
<dbReference type="Proteomes" id="UP000005268">
    <property type="component" value="Chromosome"/>
</dbReference>
<evidence type="ECO:0000313" key="2">
    <source>
        <dbReference type="Proteomes" id="UP000005268"/>
    </source>
</evidence>
<sequence length="42" mass="4392">MLESTTGILPRGTLEHPWSTANAVTAGNSHLFTSHLINAACA</sequence>
<evidence type="ECO:0000313" key="1">
    <source>
        <dbReference type="EMBL" id="AFK68567.1"/>
    </source>
</evidence>